<evidence type="ECO:0000313" key="1">
    <source>
        <dbReference type="Proteomes" id="UP000504610"/>
    </source>
</evidence>
<evidence type="ECO:0000313" key="2">
    <source>
        <dbReference type="RefSeq" id="XP_056862304.1"/>
    </source>
</evidence>
<dbReference type="OrthoDB" id="1897242at2759"/>
<dbReference type="Proteomes" id="UP000504610">
    <property type="component" value="Chromosome 3"/>
</dbReference>
<proteinExistence type="predicted"/>
<dbReference type="RefSeq" id="XP_056862304.1">
    <property type="nucleotide sequence ID" value="XM_057006324.1"/>
</dbReference>
<name>A0A9W3DEN7_RAPSA</name>
<sequence>MEGSISPLCVRSSSTLCYFSNNVSLNSHRSLGFIFVILSGDELCIPANGNRRLFLSPTRGALRTPTLTAEEVKDVPMPKIDKSCRLSSPRAARELALIGTV</sequence>
<reference evidence="2" key="2">
    <citation type="submission" date="2025-08" db="UniProtKB">
        <authorList>
            <consortium name="RefSeq"/>
        </authorList>
    </citation>
    <scope>IDENTIFICATION</scope>
    <source>
        <tissue evidence="2">Leaf</tissue>
    </source>
</reference>
<dbReference type="KEGG" id="rsz:130509987"/>
<organism evidence="1 2">
    <name type="scientific">Raphanus sativus</name>
    <name type="common">Radish</name>
    <name type="synonym">Raphanus raphanistrum var. sativus</name>
    <dbReference type="NCBI Taxonomy" id="3726"/>
    <lineage>
        <taxon>Eukaryota</taxon>
        <taxon>Viridiplantae</taxon>
        <taxon>Streptophyta</taxon>
        <taxon>Embryophyta</taxon>
        <taxon>Tracheophyta</taxon>
        <taxon>Spermatophyta</taxon>
        <taxon>Magnoliopsida</taxon>
        <taxon>eudicotyledons</taxon>
        <taxon>Gunneridae</taxon>
        <taxon>Pentapetalae</taxon>
        <taxon>rosids</taxon>
        <taxon>malvids</taxon>
        <taxon>Brassicales</taxon>
        <taxon>Brassicaceae</taxon>
        <taxon>Brassiceae</taxon>
        <taxon>Raphanus</taxon>
    </lineage>
</organism>
<dbReference type="AlphaFoldDB" id="A0A9W3DEN7"/>
<dbReference type="GeneID" id="130509987"/>
<protein>
    <submittedName>
        <fullName evidence="2">Uncharacterized protein LOC130509987</fullName>
    </submittedName>
</protein>
<accession>A0A9W3DEN7</accession>
<keyword evidence="1" id="KW-1185">Reference proteome</keyword>
<reference evidence="1" key="1">
    <citation type="journal article" date="2019" name="Database">
        <title>The radish genome database (RadishGD): an integrated information resource for radish genomics.</title>
        <authorList>
            <person name="Yu H.J."/>
            <person name="Baek S."/>
            <person name="Lee Y.J."/>
            <person name="Cho A."/>
            <person name="Mun J.H."/>
        </authorList>
    </citation>
    <scope>NUCLEOTIDE SEQUENCE [LARGE SCALE GENOMIC DNA]</scope>
    <source>
        <strain evidence="1">cv. WK10039</strain>
    </source>
</reference>
<gene>
    <name evidence="2" type="primary">LOC130509987</name>
</gene>